<dbReference type="Gene3D" id="3.40.190.10">
    <property type="entry name" value="Periplasmic binding protein-like II"/>
    <property type="match status" value="2"/>
</dbReference>
<evidence type="ECO:0000313" key="2">
    <source>
        <dbReference type="EMBL" id="AYJ01423.1"/>
    </source>
</evidence>
<dbReference type="OrthoDB" id="385755at2"/>
<dbReference type="EMBL" id="CP025121">
    <property type="protein sequence ID" value="AYJ01423.1"/>
    <property type="molecule type" value="Genomic_DNA"/>
</dbReference>
<organism evidence="2 3">
    <name type="scientific">Ziziphus jujuba witches'-broom phytoplasma</name>
    <dbReference type="NCBI Taxonomy" id="135727"/>
    <lineage>
        <taxon>Bacteria</taxon>
        <taxon>Bacillati</taxon>
        <taxon>Mycoplasmatota</taxon>
        <taxon>Mollicutes</taxon>
        <taxon>Acholeplasmatales</taxon>
        <taxon>Acholeplasmataceae</taxon>
        <taxon>Candidatus Phytoplasma</taxon>
        <taxon>16SrV (Elm yellows group)</taxon>
    </lineage>
</organism>
<keyword evidence="1" id="KW-0472">Membrane</keyword>
<dbReference type="RefSeq" id="WP_121464136.1">
    <property type="nucleotide sequence ID" value="NZ_CP025121.1"/>
</dbReference>
<sequence>MNKIQKFLYLKIGFILIIIVLIIFGWWFLINKKEQNTTKTLKIATALPNVKDFLTLDEIKNELQQKDMELDIKFIPHEYTQTHKLLMNDEVIAKLDSHLPYSIDENDTGQFSDSKIMAVHPLYWAHIGLYNTKNRRNNKNKIKNWEDFERIKEQVIEPIKILICDNKAQINIMLRFLEKLKIISRKEIAKDTEQKTKDKKYVLDKNDFDIPKNIEICIPSGVTLLSSVQLFKNSDEYDLFINYPAVAGVSNGEIDVIQKYTKPEINDFAITNTISLIIKEKYKDDELIKKLKLILSKQKIIDLFQQKYENGDFIPSNEIEKITNKINQYFT</sequence>
<evidence type="ECO:0000256" key="1">
    <source>
        <dbReference type="SAM" id="Phobius"/>
    </source>
</evidence>
<evidence type="ECO:0000313" key="3">
    <source>
        <dbReference type="Proteomes" id="UP000272462"/>
    </source>
</evidence>
<keyword evidence="1" id="KW-0812">Transmembrane</keyword>
<dbReference type="KEGG" id="pzi:CWO85_02840"/>
<name>A0A660HN04_ZIZJU</name>
<gene>
    <name evidence="2" type="ORF">CWO85_02840</name>
</gene>
<accession>A0A660HN04</accession>
<reference evidence="2 3" key="1">
    <citation type="journal article" date="2018" name="BMC Genomics">
        <title>Comparative genome analysis of jujube witches'-broom Phytoplasma, an obligate pathogen that causes jujube witches'-broom disease.</title>
        <authorList>
            <person name="Wang J."/>
            <person name="Song L."/>
            <person name="Jiao Q."/>
            <person name="Yang S."/>
            <person name="Gao R."/>
            <person name="Lu X."/>
            <person name="Zhou G."/>
        </authorList>
    </citation>
    <scope>NUCLEOTIDE SEQUENCE [LARGE SCALE GENOMIC DNA]</scope>
    <source>
        <strain evidence="2">Jwb-nky</strain>
    </source>
</reference>
<feature type="transmembrane region" description="Helical" evidence="1">
    <location>
        <begin position="7"/>
        <end position="29"/>
    </location>
</feature>
<protein>
    <submittedName>
        <fullName evidence="2">Uncharacterized protein</fullName>
    </submittedName>
</protein>
<keyword evidence="3" id="KW-1185">Reference proteome</keyword>
<dbReference type="AlphaFoldDB" id="A0A660HN04"/>
<dbReference type="Proteomes" id="UP000272462">
    <property type="component" value="Chromosome"/>
</dbReference>
<keyword evidence="1" id="KW-1133">Transmembrane helix</keyword>
<proteinExistence type="predicted"/>
<dbReference type="SUPFAM" id="SSF53850">
    <property type="entry name" value="Periplasmic binding protein-like II"/>
    <property type="match status" value="1"/>
</dbReference>